<gene>
    <name evidence="2" type="ORF">SEMRO_528_G160820.1</name>
</gene>
<reference evidence="2" key="1">
    <citation type="submission" date="2020-06" db="EMBL/GenBank/DDBJ databases">
        <authorList>
            <consortium name="Plant Systems Biology data submission"/>
        </authorList>
    </citation>
    <scope>NUCLEOTIDE SEQUENCE</scope>
    <source>
        <strain evidence="2">D6</strain>
    </source>
</reference>
<dbReference type="AlphaFoldDB" id="A0A9N8E0K1"/>
<protein>
    <submittedName>
        <fullName evidence="2">Uncharacterized protein</fullName>
    </submittedName>
</protein>
<organism evidence="2 3">
    <name type="scientific">Seminavis robusta</name>
    <dbReference type="NCBI Taxonomy" id="568900"/>
    <lineage>
        <taxon>Eukaryota</taxon>
        <taxon>Sar</taxon>
        <taxon>Stramenopiles</taxon>
        <taxon>Ochrophyta</taxon>
        <taxon>Bacillariophyta</taxon>
        <taxon>Bacillariophyceae</taxon>
        <taxon>Bacillariophycidae</taxon>
        <taxon>Naviculales</taxon>
        <taxon>Naviculaceae</taxon>
        <taxon>Seminavis</taxon>
    </lineage>
</organism>
<proteinExistence type="predicted"/>
<dbReference type="Proteomes" id="UP001153069">
    <property type="component" value="Unassembled WGS sequence"/>
</dbReference>
<comment type="caution">
    <text evidence="2">The sequence shown here is derived from an EMBL/GenBank/DDBJ whole genome shotgun (WGS) entry which is preliminary data.</text>
</comment>
<keyword evidence="1" id="KW-0732">Signal</keyword>
<evidence type="ECO:0000313" key="3">
    <source>
        <dbReference type="Proteomes" id="UP001153069"/>
    </source>
</evidence>
<name>A0A9N8E0K1_9STRA</name>
<evidence type="ECO:0000313" key="2">
    <source>
        <dbReference type="EMBL" id="CAB9512298.1"/>
    </source>
</evidence>
<feature type="signal peptide" evidence="1">
    <location>
        <begin position="1"/>
        <end position="21"/>
    </location>
</feature>
<feature type="chain" id="PRO_5040121005" evidence="1">
    <location>
        <begin position="22"/>
        <end position="219"/>
    </location>
</feature>
<sequence>MIPSRRPLLALLALAIAAVHAQLSGKIGISCEPEETFECMAGGLFNRGGLFKGTYMCREQSSWLIFKRNITRCLPTLAGGVLGEEGDRCGCCDGDCPSPCTCFCDNQEEPHVLLYKKLLFGYEYQCVSQGKASRWVADPRGSNYTCVPDDACPTIAPTFSPTAEPTALPWYAEYTTAPVWNYSLQEVEREASTPTFAPDGRRLRGDSINDLPEPEYLVV</sequence>
<keyword evidence="3" id="KW-1185">Reference proteome</keyword>
<dbReference type="EMBL" id="CAICTM010000527">
    <property type="protein sequence ID" value="CAB9512298.1"/>
    <property type="molecule type" value="Genomic_DNA"/>
</dbReference>
<accession>A0A9N8E0K1</accession>
<evidence type="ECO:0000256" key="1">
    <source>
        <dbReference type="SAM" id="SignalP"/>
    </source>
</evidence>